<dbReference type="Gene3D" id="1.10.4020.10">
    <property type="entry name" value="DNA breaking-rejoining enzymes"/>
    <property type="match status" value="1"/>
</dbReference>
<organism evidence="3 4">
    <name type="scientific">Oryzias latipes</name>
    <name type="common">Japanese rice fish</name>
    <name type="synonym">Japanese killifish</name>
    <dbReference type="NCBI Taxonomy" id="8090"/>
    <lineage>
        <taxon>Eukaryota</taxon>
        <taxon>Metazoa</taxon>
        <taxon>Chordata</taxon>
        <taxon>Craniata</taxon>
        <taxon>Vertebrata</taxon>
        <taxon>Euteleostomi</taxon>
        <taxon>Actinopterygii</taxon>
        <taxon>Neopterygii</taxon>
        <taxon>Teleostei</taxon>
        <taxon>Neoteleostei</taxon>
        <taxon>Acanthomorphata</taxon>
        <taxon>Ovalentaria</taxon>
        <taxon>Atherinomorphae</taxon>
        <taxon>Beloniformes</taxon>
        <taxon>Adrianichthyidae</taxon>
        <taxon>Oryziinae</taxon>
        <taxon>Oryzias</taxon>
    </lineage>
</organism>
<feature type="region of interest" description="Disordered" evidence="1">
    <location>
        <begin position="64"/>
        <end position="83"/>
    </location>
</feature>
<accession>A0A3P9LKI8</accession>
<evidence type="ECO:0000313" key="4">
    <source>
        <dbReference type="Proteomes" id="UP000265180"/>
    </source>
</evidence>
<protein>
    <recommendedName>
        <fullName evidence="2">SCAN box domain-containing protein</fullName>
    </recommendedName>
</protein>
<evidence type="ECO:0000313" key="3">
    <source>
        <dbReference type="Ensembl" id="ENSORLP00020021250.1"/>
    </source>
</evidence>
<feature type="domain" description="SCAN box" evidence="2">
    <location>
        <begin position="30"/>
        <end position="84"/>
    </location>
</feature>
<dbReference type="AlphaFoldDB" id="A0A3P9LKI8"/>
<dbReference type="InterPro" id="IPR038269">
    <property type="entry name" value="SCAN_sf"/>
</dbReference>
<dbReference type="Pfam" id="PF02023">
    <property type="entry name" value="SCAN"/>
    <property type="match status" value="1"/>
</dbReference>
<dbReference type="Ensembl" id="ENSORLT00020015051.1">
    <property type="protein sequence ID" value="ENSORLP00020021250.1"/>
    <property type="gene ID" value="ENSORLG00020022445.1"/>
</dbReference>
<reference evidence="3" key="3">
    <citation type="submission" date="2025-08" db="UniProtKB">
        <authorList>
            <consortium name="Ensembl"/>
        </authorList>
    </citation>
    <scope>IDENTIFICATION</scope>
    <source>
        <strain evidence="3">HNI</strain>
    </source>
</reference>
<dbReference type="Proteomes" id="UP000265180">
    <property type="component" value="Chromosome 21"/>
</dbReference>
<dbReference type="SUPFAM" id="SSF47353">
    <property type="entry name" value="Retrovirus capsid dimerization domain-like"/>
    <property type="match status" value="1"/>
</dbReference>
<reference key="1">
    <citation type="journal article" date="2007" name="Nature">
        <title>The medaka draft genome and insights into vertebrate genome evolution.</title>
        <authorList>
            <person name="Kasahara M."/>
            <person name="Naruse K."/>
            <person name="Sasaki S."/>
            <person name="Nakatani Y."/>
            <person name="Qu W."/>
            <person name="Ahsan B."/>
            <person name="Yamada T."/>
            <person name="Nagayasu Y."/>
            <person name="Doi K."/>
            <person name="Kasai Y."/>
            <person name="Jindo T."/>
            <person name="Kobayashi D."/>
            <person name="Shimada A."/>
            <person name="Toyoda A."/>
            <person name="Kuroki Y."/>
            <person name="Fujiyama A."/>
            <person name="Sasaki T."/>
            <person name="Shimizu A."/>
            <person name="Asakawa S."/>
            <person name="Shimizu N."/>
            <person name="Hashimoto S."/>
            <person name="Yang J."/>
            <person name="Lee Y."/>
            <person name="Matsushima K."/>
            <person name="Sugano S."/>
            <person name="Sakaizumi M."/>
            <person name="Narita T."/>
            <person name="Ohishi K."/>
            <person name="Haga S."/>
            <person name="Ohta F."/>
            <person name="Nomoto H."/>
            <person name="Nogata K."/>
            <person name="Morishita T."/>
            <person name="Endo T."/>
            <person name="Shin-I T."/>
            <person name="Takeda H."/>
            <person name="Morishita S."/>
            <person name="Kohara Y."/>
        </authorList>
    </citation>
    <scope>NUCLEOTIDE SEQUENCE [LARGE SCALE GENOMIC DNA]</scope>
    <source>
        <strain>Hd-rR</strain>
    </source>
</reference>
<reference evidence="3" key="4">
    <citation type="submission" date="2025-09" db="UniProtKB">
        <authorList>
            <consortium name="Ensembl"/>
        </authorList>
    </citation>
    <scope>IDENTIFICATION</scope>
    <source>
        <strain evidence="3">HNI</strain>
    </source>
</reference>
<proteinExistence type="predicted"/>
<sequence length="146" mass="16213">WFNPLIQPLNAEGQAGRQLVPFLVFSLTRPAGACGRWKVLCRGWDRPEWRTVEQIGEVAVMEQPQPVHPSDARTGLEEHEPEDGPADAWRLDCRAAGCCFGSPHIWLAFLPEIPGSIPSWILFVFSLCMCGHSGFSSHSPKACFIV</sequence>
<evidence type="ECO:0000256" key="1">
    <source>
        <dbReference type="SAM" id="MobiDB-lite"/>
    </source>
</evidence>
<evidence type="ECO:0000259" key="2">
    <source>
        <dbReference type="PROSITE" id="PS50804"/>
    </source>
</evidence>
<reference evidence="3 4" key="2">
    <citation type="submission" date="2017-04" db="EMBL/GenBank/DDBJ databases">
        <title>CpG methylation of centromeres and impact of large insertions on vertebrate speciation.</title>
        <authorList>
            <person name="Ichikawa K."/>
            <person name="Yoshimura J."/>
            <person name="Morishita S."/>
        </authorList>
    </citation>
    <scope>NUCLEOTIDE SEQUENCE</scope>
    <source>
        <strain evidence="3 4">HNI</strain>
    </source>
</reference>
<name>A0A3P9LKI8_ORYLA</name>
<dbReference type="InterPro" id="IPR003309">
    <property type="entry name" value="SCAN_dom"/>
</dbReference>
<dbReference type="PROSITE" id="PS50804">
    <property type="entry name" value="SCAN_BOX"/>
    <property type="match status" value="1"/>
</dbReference>